<dbReference type="SUPFAM" id="SSF57850">
    <property type="entry name" value="RING/U-box"/>
    <property type="match status" value="1"/>
</dbReference>
<evidence type="ECO:0000313" key="7">
    <source>
        <dbReference type="EMBL" id="KAG5638743.1"/>
    </source>
</evidence>
<feature type="compositionally biased region" description="Basic and acidic residues" evidence="5">
    <location>
        <begin position="337"/>
        <end position="361"/>
    </location>
</feature>
<feature type="compositionally biased region" description="Low complexity" evidence="5">
    <location>
        <begin position="490"/>
        <end position="502"/>
    </location>
</feature>
<reference evidence="7" key="1">
    <citation type="submission" date="2021-02" db="EMBL/GenBank/DDBJ databases">
        <authorList>
            <person name="Nieuwenhuis M."/>
            <person name="Van De Peppel L.J.J."/>
        </authorList>
    </citation>
    <scope>NUCLEOTIDE SEQUENCE</scope>
    <source>
        <strain evidence="7">D49</strain>
    </source>
</reference>
<feature type="region of interest" description="Disordered" evidence="5">
    <location>
        <begin position="334"/>
        <end position="361"/>
    </location>
</feature>
<keyword evidence="2 4" id="KW-0863">Zinc-finger</keyword>
<feature type="compositionally biased region" description="Pro residues" evidence="5">
    <location>
        <begin position="413"/>
        <end position="430"/>
    </location>
</feature>
<dbReference type="OrthoDB" id="8062037at2759"/>
<reference evidence="7" key="2">
    <citation type="submission" date="2021-10" db="EMBL/GenBank/DDBJ databases">
        <title>Phylogenomics reveals ancestral predisposition of the termite-cultivated fungus Termitomyces towards a domesticated lifestyle.</title>
        <authorList>
            <person name="Auxier B."/>
            <person name="Grum-Grzhimaylo A."/>
            <person name="Cardenas M.E."/>
            <person name="Lodge J.D."/>
            <person name="Laessoe T."/>
            <person name="Pedersen O."/>
            <person name="Smith M.E."/>
            <person name="Kuyper T.W."/>
            <person name="Franco-Molano E.A."/>
            <person name="Baroni T.J."/>
            <person name="Aanen D.K."/>
        </authorList>
    </citation>
    <scope>NUCLEOTIDE SEQUENCE</scope>
    <source>
        <strain evidence="7">D49</strain>
    </source>
</reference>
<feature type="compositionally biased region" description="Low complexity" evidence="5">
    <location>
        <begin position="608"/>
        <end position="619"/>
    </location>
</feature>
<keyword evidence="1" id="KW-0479">Metal-binding</keyword>
<feature type="region of interest" description="Disordered" evidence="5">
    <location>
        <begin position="530"/>
        <end position="567"/>
    </location>
</feature>
<keyword evidence="8" id="KW-1185">Reference proteome</keyword>
<feature type="compositionally biased region" description="Pro residues" evidence="5">
    <location>
        <begin position="835"/>
        <end position="864"/>
    </location>
</feature>
<proteinExistence type="predicted"/>
<feature type="region of interest" description="Disordered" evidence="5">
    <location>
        <begin position="727"/>
        <end position="780"/>
    </location>
</feature>
<feature type="region of interest" description="Disordered" evidence="5">
    <location>
        <begin position="483"/>
        <end position="507"/>
    </location>
</feature>
<feature type="compositionally biased region" description="Polar residues" evidence="5">
    <location>
        <begin position="90"/>
        <end position="101"/>
    </location>
</feature>
<protein>
    <recommendedName>
        <fullName evidence="6">RING-type domain-containing protein</fullName>
    </recommendedName>
</protein>
<evidence type="ECO:0000256" key="1">
    <source>
        <dbReference type="ARBA" id="ARBA00022723"/>
    </source>
</evidence>
<evidence type="ECO:0000259" key="6">
    <source>
        <dbReference type="PROSITE" id="PS50089"/>
    </source>
</evidence>
<dbReference type="EMBL" id="JABCKI010005747">
    <property type="protein sequence ID" value="KAG5638743.1"/>
    <property type="molecule type" value="Genomic_DNA"/>
</dbReference>
<evidence type="ECO:0000256" key="2">
    <source>
        <dbReference type="ARBA" id="ARBA00022771"/>
    </source>
</evidence>
<evidence type="ECO:0000256" key="4">
    <source>
        <dbReference type="PROSITE-ProRule" id="PRU00175"/>
    </source>
</evidence>
<dbReference type="Pfam" id="PF13639">
    <property type="entry name" value="zf-RING_2"/>
    <property type="match status" value="1"/>
</dbReference>
<dbReference type="InterPro" id="IPR013083">
    <property type="entry name" value="Znf_RING/FYVE/PHD"/>
</dbReference>
<feature type="compositionally biased region" description="Pro residues" evidence="5">
    <location>
        <begin position="731"/>
        <end position="748"/>
    </location>
</feature>
<keyword evidence="3" id="KW-0862">Zinc</keyword>
<feature type="region of interest" description="Disordered" evidence="5">
    <location>
        <begin position="403"/>
        <end position="462"/>
    </location>
</feature>
<sequence>MDPHNIANALNNLFRAFAPQQAAGVDPDMPALEPISAPAQAPDEPGPSNNGTANNDDDSMPDLQPVSDSSDDEDAQEVEMQAVQDDDNDSAWTDESGSASSLPPLEPISAPRPNRRARVEDDEDEDRDRRHPSQRVGNPINANAAPPAPQPIPVAAPAPVPPTNPLPAPRIRTTINIPGVVRVPATAPPNAPPPPAAIFGGFAITFDLNGGRSIRPLPPIVVPAGAGPAAPPLDPANANGDFDPADAPDGPQAFAAFRDFLSLFGMGGAEREVEDPERAKRLVDALEEVPVGLVRRLEALGAVAERDGVKDEGGLGEVGCAICWDKLLDGEGGFGADQEHKHDHPDGTHADAETTTADVKDKAEHPKIVSLPCAHVFHAACLIPWFSRPRQTTCPTCRFNIDPENLSATPRTPSRPAPPNAAAPEPPAPADQPIGVGEDAAPWPPVPDDAGEQTDEERAAQDEAMQRIRRDFMDRLGLLRAQRQRDRAAANENANGGVADNDTGGELNTFPQGEADDAMDVVVDGLGGDANANANATVDEQGPAAPGDAPAATAAPQPGALPAAGLPPFNPPGGGFFTIGFDVFIRGPPIHIPNPDANADPGAPPANPAGENGPNPGAEAGEHPMDIDEEFEGIFGSEDGMDMDGGGLRGGPVPWLPAGVIVPPWIRPGGGAGGIGGLFGGALGGFAGAGQGAGPGGLRGGPGNVQFVTGTGRTVDEAFAALFGGRQQAPAPAPAPAATDPPVPPPAATGPVENADATAGQTQPQAEAPEQGQGQPRRPERAQSLFSTLFGQLGAQMQAQPQDTQAQAPPANDNLPPPPPPPAPTANPEQQDGPPTAPATPPTNPTPGVPPNAQPRAAPVPLPPMFGGFGGGGNFGWGFMPGPRARREKKPWTLPPAPGPTLRQRVERREREAGLRCFDVSCGVGPSDEEPVAALSEAARRQLSIRAIGQDGAAVQAEGEGGGGEGEKGVVSVCAHTFHPACLVSAARVASMGEEAPVGADEMVEVACSVCRGVGNVHKGDWDEGVQALA</sequence>
<feature type="compositionally biased region" description="Pro residues" evidence="5">
    <location>
        <begin position="815"/>
        <end position="825"/>
    </location>
</feature>
<comment type="caution">
    <text evidence="7">The sequence shown here is derived from an EMBL/GenBank/DDBJ whole genome shotgun (WGS) entry which is preliminary data.</text>
</comment>
<dbReference type="Proteomes" id="UP000717328">
    <property type="component" value="Unassembled WGS sequence"/>
</dbReference>
<feature type="domain" description="RING-type" evidence="6">
    <location>
        <begin position="320"/>
        <end position="398"/>
    </location>
</feature>
<dbReference type="InterPro" id="IPR001841">
    <property type="entry name" value="Znf_RING"/>
</dbReference>
<dbReference type="PROSITE" id="PS50089">
    <property type="entry name" value="ZF_RING_2"/>
    <property type="match status" value="1"/>
</dbReference>
<organism evidence="7 8">
    <name type="scientific">Sphagnurus paluster</name>
    <dbReference type="NCBI Taxonomy" id="117069"/>
    <lineage>
        <taxon>Eukaryota</taxon>
        <taxon>Fungi</taxon>
        <taxon>Dikarya</taxon>
        <taxon>Basidiomycota</taxon>
        <taxon>Agaricomycotina</taxon>
        <taxon>Agaricomycetes</taxon>
        <taxon>Agaricomycetidae</taxon>
        <taxon>Agaricales</taxon>
        <taxon>Tricholomatineae</taxon>
        <taxon>Lyophyllaceae</taxon>
        <taxon>Sphagnurus</taxon>
    </lineage>
</organism>
<dbReference type="GO" id="GO:0008270">
    <property type="term" value="F:zinc ion binding"/>
    <property type="evidence" value="ECO:0007669"/>
    <property type="project" value="UniProtKB-KW"/>
</dbReference>
<name>A0A9P7K6E4_9AGAR</name>
<gene>
    <name evidence="7" type="ORF">H0H81_010553</name>
</gene>
<feature type="region of interest" description="Disordered" evidence="5">
    <location>
        <begin position="796"/>
        <end position="903"/>
    </location>
</feature>
<dbReference type="AlphaFoldDB" id="A0A9P7K6E4"/>
<evidence type="ECO:0000256" key="3">
    <source>
        <dbReference type="ARBA" id="ARBA00022833"/>
    </source>
</evidence>
<dbReference type="PANTHER" id="PTHR15710">
    <property type="entry name" value="E3 UBIQUITIN-PROTEIN LIGASE PRAJA"/>
    <property type="match status" value="1"/>
</dbReference>
<evidence type="ECO:0000313" key="8">
    <source>
        <dbReference type="Proteomes" id="UP000717328"/>
    </source>
</evidence>
<dbReference type="Gene3D" id="3.30.40.10">
    <property type="entry name" value="Zinc/RING finger domain, C3HC4 (zinc finger)"/>
    <property type="match status" value="1"/>
</dbReference>
<dbReference type="SMART" id="SM00184">
    <property type="entry name" value="RING"/>
    <property type="match status" value="2"/>
</dbReference>
<accession>A0A9P7K6E4</accession>
<feature type="region of interest" description="Disordered" evidence="5">
    <location>
        <begin position="24"/>
        <end position="170"/>
    </location>
</feature>
<feature type="region of interest" description="Disordered" evidence="5">
    <location>
        <begin position="591"/>
        <end position="623"/>
    </location>
</feature>
<evidence type="ECO:0000256" key="5">
    <source>
        <dbReference type="SAM" id="MobiDB-lite"/>
    </source>
</evidence>
<feature type="compositionally biased region" description="Pro residues" evidence="5">
    <location>
        <begin position="146"/>
        <end position="168"/>
    </location>
</feature>
<feature type="compositionally biased region" description="Gly residues" evidence="5">
    <location>
        <begin position="867"/>
        <end position="876"/>
    </location>
</feature>
<feature type="compositionally biased region" description="Low complexity" evidence="5">
    <location>
        <begin position="796"/>
        <end position="814"/>
    </location>
</feature>